<reference evidence="2" key="2">
    <citation type="journal article" date="2021" name="PeerJ">
        <title>Extensive microbial diversity within the chicken gut microbiome revealed by metagenomics and culture.</title>
        <authorList>
            <person name="Gilroy R."/>
            <person name="Ravi A."/>
            <person name="Getino M."/>
            <person name="Pursley I."/>
            <person name="Horton D.L."/>
            <person name="Alikhan N.F."/>
            <person name="Baker D."/>
            <person name="Gharbi K."/>
            <person name="Hall N."/>
            <person name="Watson M."/>
            <person name="Adriaenssens E.M."/>
            <person name="Foster-Nyarko E."/>
            <person name="Jarju S."/>
            <person name="Secka A."/>
            <person name="Antonio M."/>
            <person name="Oren A."/>
            <person name="Chaudhuri R.R."/>
            <person name="La Ragione R."/>
            <person name="Hildebrand F."/>
            <person name="Pallen M.J."/>
        </authorList>
    </citation>
    <scope>NUCLEOTIDE SEQUENCE</scope>
    <source>
        <strain evidence="2">G3-3990</strain>
    </source>
</reference>
<dbReference type="Proteomes" id="UP000823641">
    <property type="component" value="Unassembled WGS sequence"/>
</dbReference>
<evidence type="ECO:0000313" key="3">
    <source>
        <dbReference type="Proteomes" id="UP000823641"/>
    </source>
</evidence>
<accession>A0A9D9HRX0</accession>
<comment type="caution">
    <text evidence="2">The sequence shown here is derived from an EMBL/GenBank/DDBJ whole genome shotgun (WGS) entry which is preliminary data.</text>
</comment>
<dbReference type="Pfam" id="PF26628">
    <property type="entry name" value="DUF8202"/>
    <property type="match status" value="1"/>
</dbReference>
<evidence type="ECO:0000259" key="1">
    <source>
        <dbReference type="Pfam" id="PF26628"/>
    </source>
</evidence>
<name>A0A9D9HRX0_9BACT</name>
<dbReference type="InterPro" id="IPR058515">
    <property type="entry name" value="DUF8202"/>
</dbReference>
<evidence type="ECO:0000313" key="2">
    <source>
        <dbReference type="EMBL" id="MBO8458798.1"/>
    </source>
</evidence>
<organism evidence="2 3">
    <name type="scientific">Candidatus Gallipaludibacter merdavium</name>
    <dbReference type="NCBI Taxonomy" id="2840839"/>
    <lineage>
        <taxon>Bacteria</taxon>
        <taxon>Pseudomonadati</taxon>
        <taxon>Bacteroidota</taxon>
        <taxon>Bacteroidia</taxon>
        <taxon>Bacteroidales</taxon>
        <taxon>Candidatus Gallipaludibacter</taxon>
    </lineage>
</organism>
<feature type="domain" description="DUF8202" evidence="1">
    <location>
        <begin position="165"/>
        <end position="300"/>
    </location>
</feature>
<sequence>MKHFIFFLTIVFLCPWPFFLLAENQPEVWHRTDSLVLLPSEDTISWTDEYAVFSVLRNLHEDSVQCLWGFAENDTISTAVLTDGLYTSSGGILLATMPRDYSQWSVYAYHGGIRLDSTKIHTLRLGDVLAYRNDSVSPDTLYGRVEMEELAYFGGNVSRLQAASFQAYLALKYGITLDYAAYLSPAGDTLWHPLADKEYYHRVVGIGHDTIYEWQARKSQSKEDALLSLYMDTLEVGEYVIAGDDDGVMYWAQESPETYSNQRIWRVRQHLEYPRPLYLSFSLSDMAVPSDSIWLSVLDSNGVEIQNVLPDSVLSDSVCYFTLQRSDSLVHLRLNAMLPDVVIQKNQMQRESQENFVLDTDVLYDAGNRTIIISGFPQEQQFDLFLYDTTGKLYSVISSLNPVDVSVLPYTVSHIVITAGDRIVGSVSAMIIK</sequence>
<protein>
    <recommendedName>
        <fullName evidence="1">DUF8202 domain-containing protein</fullName>
    </recommendedName>
</protein>
<dbReference type="EMBL" id="JADIMG010000003">
    <property type="protein sequence ID" value="MBO8458798.1"/>
    <property type="molecule type" value="Genomic_DNA"/>
</dbReference>
<proteinExistence type="predicted"/>
<dbReference type="AlphaFoldDB" id="A0A9D9HRX0"/>
<gene>
    <name evidence="2" type="ORF">IAA73_00470</name>
</gene>
<reference evidence="2" key="1">
    <citation type="submission" date="2020-10" db="EMBL/GenBank/DDBJ databases">
        <authorList>
            <person name="Gilroy R."/>
        </authorList>
    </citation>
    <scope>NUCLEOTIDE SEQUENCE</scope>
    <source>
        <strain evidence="2">G3-3990</strain>
    </source>
</reference>